<evidence type="ECO:0000259" key="2">
    <source>
        <dbReference type="Pfam" id="PF09949"/>
    </source>
</evidence>
<evidence type="ECO:0000313" key="4">
    <source>
        <dbReference type="Proteomes" id="UP000662931"/>
    </source>
</evidence>
<gene>
    <name evidence="3" type="ORF">FOA43_001015</name>
</gene>
<evidence type="ECO:0000256" key="1">
    <source>
        <dbReference type="SAM" id="MobiDB-lite"/>
    </source>
</evidence>
<dbReference type="PANTHER" id="PTHR28208:SF3">
    <property type="entry name" value="PHOSPHATIDATE PHOSPHATASE APP1"/>
    <property type="match status" value="1"/>
</dbReference>
<dbReference type="GO" id="GO:0030479">
    <property type="term" value="C:actin cortical patch"/>
    <property type="evidence" value="ECO:0007669"/>
    <property type="project" value="TreeGrafter"/>
</dbReference>
<dbReference type="InterPro" id="IPR019236">
    <property type="entry name" value="APP1_cat"/>
</dbReference>
<dbReference type="GO" id="GO:0008195">
    <property type="term" value="F:phosphatidate phosphatase activity"/>
    <property type="evidence" value="ECO:0007669"/>
    <property type="project" value="InterPro"/>
</dbReference>
<dbReference type="EMBL" id="CP064812">
    <property type="protein sequence ID" value="QPG73702.1"/>
    <property type="molecule type" value="Genomic_DNA"/>
</dbReference>
<proteinExistence type="predicted"/>
<keyword evidence="4" id="KW-1185">Reference proteome</keyword>
<dbReference type="OrthoDB" id="541883at2759"/>
<dbReference type="InterPro" id="IPR052935">
    <property type="entry name" value="Mg2+_PAP"/>
</dbReference>
<dbReference type="PANTHER" id="PTHR28208">
    <property type="entry name" value="PHOSPHATIDATE PHOSPHATASE APP1"/>
    <property type="match status" value="1"/>
</dbReference>
<dbReference type="KEGG" id="bnn:FOA43_001015"/>
<feature type="region of interest" description="Disordered" evidence="1">
    <location>
        <begin position="420"/>
        <end position="454"/>
    </location>
</feature>
<feature type="domain" description="Phosphatidate phosphatase APP1 catalytic" evidence="2">
    <location>
        <begin position="245"/>
        <end position="394"/>
    </location>
</feature>
<dbReference type="RefSeq" id="XP_038777267.1">
    <property type="nucleotide sequence ID" value="XM_038921339.1"/>
</dbReference>
<sequence length="573" mass="65137">MDQSDEDAAEMSKTQELQSYLAIGRRKFHSAVNATKQSSYYKKVTQRFNGDNSSSEDDSVPENAFIQLYNSYSRETSPGSYFTKVSGGIFTPGRLNRKNRMMLSLAKRMARASVPYSAADQFEDQFAEAIEHPINQTHFEEYDDDDTSSSGSQVAVDNVAEEITINRMSGVIAAGIPRTLLRIRIGSQQEAENIITNDLYTDQYGMFMVEIQTEYAPSYVEASSTINLEVIQLEDIRSIPLKGLSVISDVDDTVRITGVVGDKIDIFRNIFSRPYSECEVPGVPKWFQIMDQHFGCAIHYVSNSPWQVYNIVSGFLEYENMPMTSIHLKQYFGNIFSSVRMASSERKKGTLEQIIRDFPQRKFILLGDSGEQDIEAYVSLIPEFGNQILAIYIRAVAGSFSSLGNDRDNVKRLERMLSKNKSQLHKPKTISQQPLPRRIPPIVPHKPSELHGKPINRTSRTRLRRSISMGNNPPRLPARRIPEISLPEGGALLDRDQDHHHLPWLNSSPLPDTLDEFPGDFNQNSVVLDLKFETWKERTAEVVKELPAEIELKFWWNPEDIMKECFDLLKANS</sequence>
<organism evidence="3 4">
    <name type="scientific">Eeniella nana</name>
    <name type="common">Yeast</name>
    <name type="synonym">Brettanomyces nanus</name>
    <dbReference type="NCBI Taxonomy" id="13502"/>
    <lineage>
        <taxon>Eukaryota</taxon>
        <taxon>Fungi</taxon>
        <taxon>Dikarya</taxon>
        <taxon>Ascomycota</taxon>
        <taxon>Saccharomycotina</taxon>
        <taxon>Pichiomycetes</taxon>
        <taxon>Pichiales</taxon>
        <taxon>Pichiaceae</taxon>
        <taxon>Brettanomyces</taxon>
    </lineage>
</organism>
<dbReference type="Proteomes" id="UP000662931">
    <property type="component" value="Chromosome 1"/>
</dbReference>
<dbReference type="GeneID" id="62194416"/>
<dbReference type="AlphaFoldDB" id="A0A875S0R2"/>
<accession>A0A875S0R2</accession>
<name>A0A875S0R2_EENNA</name>
<evidence type="ECO:0000313" key="3">
    <source>
        <dbReference type="EMBL" id="QPG73702.1"/>
    </source>
</evidence>
<protein>
    <recommendedName>
        <fullName evidence="2">Phosphatidate phosphatase APP1 catalytic domain-containing protein</fullName>
    </recommendedName>
</protein>
<reference evidence="3" key="1">
    <citation type="submission" date="2020-10" db="EMBL/GenBank/DDBJ databases">
        <authorList>
            <person name="Roach M.J.R."/>
        </authorList>
    </citation>
    <scope>NUCLEOTIDE SEQUENCE</scope>
    <source>
        <strain evidence="3">CBS 1945</strain>
    </source>
</reference>
<dbReference type="Pfam" id="PF09949">
    <property type="entry name" value="APP1_cat"/>
    <property type="match status" value="1"/>
</dbReference>